<evidence type="ECO:0000313" key="5">
    <source>
        <dbReference type="EMBL" id="KKN61599.1"/>
    </source>
</evidence>
<proteinExistence type="predicted"/>
<keyword evidence="1" id="KW-0805">Transcription regulation</keyword>
<keyword evidence="3" id="KW-0804">Transcription</keyword>
<comment type="caution">
    <text evidence="5">The sequence shown here is derived from an EMBL/GenBank/DDBJ whole genome shotgun (WGS) entry which is preliminary data.</text>
</comment>
<dbReference type="Gene3D" id="3.30.730.10">
    <property type="entry name" value="AP2/ERF domain"/>
    <property type="match status" value="1"/>
</dbReference>
<dbReference type="SUPFAM" id="SSF54171">
    <property type="entry name" value="DNA-binding domain"/>
    <property type="match status" value="1"/>
</dbReference>
<protein>
    <recommendedName>
        <fullName evidence="4">AP2/ERF domain-containing protein</fullName>
    </recommendedName>
</protein>
<dbReference type="InterPro" id="IPR016177">
    <property type="entry name" value="DNA-bd_dom_sf"/>
</dbReference>
<dbReference type="AlphaFoldDB" id="A0A0F9S3F4"/>
<dbReference type="InterPro" id="IPR001471">
    <property type="entry name" value="AP2/ERF_dom"/>
</dbReference>
<dbReference type="Pfam" id="PF13392">
    <property type="entry name" value="HNH_3"/>
    <property type="match status" value="1"/>
</dbReference>
<name>A0A0F9S3F4_9ZZZZ</name>
<dbReference type="EMBL" id="LAZR01000653">
    <property type="protein sequence ID" value="KKN61599.1"/>
    <property type="molecule type" value="Genomic_DNA"/>
</dbReference>
<evidence type="ECO:0000256" key="1">
    <source>
        <dbReference type="ARBA" id="ARBA00023015"/>
    </source>
</evidence>
<dbReference type="InterPro" id="IPR003615">
    <property type="entry name" value="HNH_nuc"/>
</dbReference>
<dbReference type="Gene3D" id="3.90.75.20">
    <property type="match status" value="1"/>
</dbReference>
<gene>
    <name evidence="5" type="ORF">LCGC14_0520520</name>
</gene>
<reference evidence="5" key="1">
    <citation type="journal article" date="2015" name="Nature">
        <title>Complex archaea that bridge the gap between prokaryotes and eukaryotes.</title>
        <authorList>
            <person name="Spang A."/>
            <person name="Saw J.H."/>
            <person name="Jorgensen S.L."/>
            <person name="Zaremba-Niedzwiedzka K."/>
            <person name="Martijn J."/>
            <person name="Lind A.E."/>
            <person name="van Eijk R."/>
            <person name="Schleper C."/>
            <person name="Guy L."/>
            <person name="Ettema T.J."/>
        </authorList>
    </citation>
    <scope>NUCLEOTIDE SEQUENCE</scope>
</reference>
<sequence length="158" mass="18206">MSKTIPLTQGYVVIVDDEDFERLAQHKWYAHRGHGGDFYAVRKTRDTNGEQRMVRMHRIIVGASPGEDVDHENHDTLDNRRRNIRRCTRAQNQANSRKMRGTSSRFKGVSWHKGMRKWQAGIARNGKSRHLGYFDDEHDAGRAYNAAAIGEFALLNEV</sequence>
<dbReference type="SUPFAM" id="SSF54060">
    <property type="entry name" value="His-Me finger endonucleases"/>
    <property type="match status" value="1"/>
</dbReference>
<dbReference type="InterPro" id="IPR044925">
    <property type="entry name" value="His-Me_finger_sf"/>
</dbReference>
<evidence type="ECO:0000259" key="4">
    <source>
        <dbReference type="PROSITE" id="PS51032"/>
    </source>
</evidence>
<keyword evidence="2" id="KW-0238">DNA-binding</keyword>
<dbReference type="GO" id="GO:0003700">
    <property type="term" value="F:DNA-binding transcription factor activity"/>
    <property type="evidence" value="ECO:0007669"/>
    <property type="project" value="InterPro"/>
</dbReference>
<dbReference type="GO" id="GO:0003677">
    <property type="term" value="F:DNA binding"/>
    <property type="evidence" value="ECO:0007669"/>
    <property type="project" value="UniProtKB-KW"/>
</dbReference>
<evidence type="ECO:0000256" key="3">
    <source>
        <dbReference type="ARBA" id="ARBA00023163"/>
    </source>
</evidence>
<feature type="domain" description="AP2/ERF" evidence="4">
    <location>
        <begin position="105"/>
        <end position="158"/>
    </location>
</feature>
<dbReference type="InterPro" id="IPR036955">
    <property type="entry name" value="AP2/ERF_dom_sf"/>
</dbReference>
<evidence type="ECO:0000256" key="2">
    <source>
        <dbReference type="ARBA" id="ARBA00023125"/>
    </source>
</evidence>
<dbReference type="PROSITE" id="PS51032">
    <property type="entry name" value="AP2_ERF"/>
    <property type="match status" value="1"/>
</dbReference>
<accession>A0A0F9S3F4</accession>
<organism evidence="5">
    <name type="scientific">marine sediment metagenome</name>
    <dbReference type="NCBI Taxonomy" id="412755"/>
    <lineage>
        <taxon>unclassified sequences</taxon>
        <taxon>metagenomes</taxon>
        <taxon>ecological metagenomes</taxon>
    </lineage>
</organism>